<organism evidence="1 2">
    <name type="scientific">Sinorhizobium meliloti CCNWSX0020</name>
    <dbReference type="NCBI Taxonomy" id="1107881"/>
    <lineage>
        <taxon>Bacteria</taxon>
        <taxon>Pseudomonadati</taxon>
        <taxon>Pseudomonadota</taxon>
        <taxon>Alphaproteobacteria</taxon>
        <taxon>Hyphomicrobiales</taxon>
        <taxon>Rhizobiaceae</taxon>
        <taxon>Sinorhizobium/Ensifer group</taxon>
        <taxon>Sinorhizobium</taxon>
    </lineage>
</organism>
<accession>H0FWX8</accession>
<gene>
    <name evidence="1" type="ORF">SM0020_08466</name>
</gene>
<protein>
    <submittedName>
        <fullName evidence="1">Uncharacterized protein</fullName>
    </submittedName>
</protein>
<evidence type="ECO:0000313" key="2">
    <source>
        <dbReference type="Proteomes" id="UP000004038"/>
    </source>
</evidence>
<sequence length="84" mass="9504">MFLGRVELSARMIWLWLAQEAYHRIAISPLPHLCACHRDESSAASAAREALFQPNDLVWLDPCDEHRDEVIKQAAAGIPNLNRP</sequence>
<dbReference type="Proteomes" id="UP000004038">
    <property type="component" value="Unassembled WGS sequence"/>
</dbReference>
<name>H0FWX8_RHIML</name>
<proteinExistence type="predicted"/>
<reference evidence="1 2" key="1">
    <citation type="journal article" date="2012" name="J. Bacteriol.">
        <title>Draft Genome Sequence of Sinorhizobium meliloti CCNWSX0020, a Nitrogen-Fixing Symbiont with Copper Tolerance Capability Isolated from Lead-Zinc Mine Tailings.</title>
        <authorList>
            <person name="Li Z."/>
            <person name="Ma Z."/>
            <person name="Hao X."/>
            <person name="Wei G."/>
        </authorList>
    </citation>
    <scope>NUCLEOTIDE SEQUENCE [LARGE SCALE GENOMIC DNA]</scope>
    <source>
        <strain evidence="1 2">CCNWSX0020</strain>
    </source>
</reference>
<evidence type="ECO:0000313" key="1">
    <source>
        <dbReference type="EMBL" id="EHK78538.1"/>
    </source>
</evidence>
<dbReference type="EMBL" id="AGVV01000011">
    <property type="protein sequence ID" value="EHK78538.1"/>
    <property type="molecule type" value="Genomic_DNA"/>
</dbReference>
<dbReference type="AlphaFoldDB" id="H0FWX8"/>